<proteinExistence type="predicted"/>
<reference evidence="2 3" key="1">
    <citation type="journal article" date="2023" name="Plants (Basel)">
        <title>Bridging the Gap: Combining Genomics and Transcriptomics Approaches to Understand Stylosanthes scabra, an Orphan Legume from the Brazilian Caatinga.</title>
        <authorList>
            <person name="Ferreira-Neto J.R.C."/>
            <person name="da Silva M.D."/>
            <person name="Binneck E."/>
            <person name="de Melo N.F."/>
            <person name="da Silva R.H."/>
            <person name="de Melo A.L.T.M."/>
            <person name="Pandolfi V."/>
            <person name="Bustamante F.O."/>
            <person name="Brasileiro-Vidal A.C."/>
            <person name="Benko-Iseppon A.M."/>
        </authorList>
    </citation>
    <scope>NUCLEOTIDE SEQUENCE [LARGE SCALE GENOMIC DNA]</scope>
    <source>
        <tissue evidence="2">Leaves</tissue>
    </source>
</reference>
<dbReference type="Proteomes" id="UP001341840">
    <property type="component" value="Unassembled WGS sequence"/>
</dbReference>
<evidence type="ECO:0000313" key="2">
    <source>
        <dbReference type="EMBL" id="MED6206982.1"/>
    </source>
</evidence>
<evidence type="ECO:0000313" key="3">
    <source>
        <dbReference type="Proteomes" id="UP001341840"/>
    </source>
</evidence>
<protein>
    <submittedName>
        <fullName evidence="2">Uncharacterized protein</fullName>
    </submittedName>
</protein>
<dbReference type="PANTHER" id="PTHR37707:SF1">
    <property type="entry name" value="MATERNAL EFFECT EMBRYO ARREST 9"/>
    <property type="match status" value="1"/>
</dbReference>
<dbReference type="EMBL" id="JASCZI010241792">
    <property type="protein sequence ID" value="MED6206982.1"/>
    <property type="molecule type" value="Genomic_DNA"/>
</dbReference>
<accession>A0ABU6Y951</accession>
<name>A0ABU6Y951_9FABA</name>
<dbReference type="PANTHER" id="PTHR37707">
    <property type="entry name" value="MATERNAL EFFECT EMBRYO ARREST 9"/>
    <property type="match status" value="1"/>
</dbReference>
<gene>
    <name evidence="2" type="ORF">PIB30_031658</name>
</gene>
<feature type="compositionally biased region" description="Low complexity" evidence="1">
    <location>
        <begin position="78"/>
        <end position="96"/>
    </location>
</feature>
<keyword evidence="3" id="KW-1185">Reference proteome</keyword>
<sequence length="189" mass="20760">MLLLWRTKEFLNSQDKQKPHIQDQGVKRRRIPVKWRPPPRAWLKINCDASFNHGSNSGANAAIIRGSHIAGDGTVADASARPPAPQSRSRIARASSGGATLPVEDEVPVTDPESPLSSFTSATRNLFLALQLCVCCVTVGVMGGEGLANRFKIRDKNFDSSTIEDLMKLFEIESYKAWAAAELEQQKEV</sequence>
<evidence type="ECO:0000256" key="1">
    <source>
        <dbReference type="SAM" id="MobiDB-lite"/>
    </source>
</evidence>
<feature type="region of interest" description="Disordered" evidence="1">
    <location>
        <begin position="74"/>
        <end position="115"/>
    </location>
</feature>
<comment type="caution">
    <text evidence="2">The sequence shown here is derived from an EMBL/GenBank/DDBJ whole genome shotgun (WGS) entry which is preliminary data.</text>
</comment>
<organism evidence="2 3">
    <name type="scientific">Stylosanthes scabra</name>
    <dbReference type="NCBI Taxonomy" id="79078"/>
    <lineage>
        <taxon>Eukaryota</taxon>
        <taxon>Viridiplantae</taxon>
        <taxon>Streptophyta</taxon>
        <taxon>Embryophyta</taxon>
        <taxon>Tracheophyta</taxon>
        <taxon>Spermatophyta</taxon>
        <taxon>Magnoliopsida</taxon>
        <taxon>eudicotyledons</taxon>
        <taxon>Gunneridae</taxon>
        <taxon>Pentapetalae</taxon>
        <taxon>rosids</taxon>
        <taxon>fabids</taxon>
        <taxon>Fabales</taxon>
        <taxon>Fabaceae</taxon>
        <taxon>Papilionoideae</taxon>
        <taxon>50 kb inversion clade</taxon>
        <taxon>dalbergioids sensu lato</taxon>
        <taxon>Dalbergieae</taxon>
        <taxon>Pterocarpus clade</taxon>
        <taxon>Stylosanthes</taxon>
    </lineage>
</organism>